<keyword evidence="1" id="KW-1133">Transmembrane helix</keyword>
<proteinExistence type="predicted"/>
<organism evidence="2 3">
    <name type="scientific">Streptomyces rishiriensis</name>
    <dbReference type="NCBI Taxonomy" id="68264"/>
    <lineage>
        <taxon>Bacteria</taxon>
        <taxon>Bacillati</taxon>
        <taxon>Actinomycetota</taxon>
        <taxon>Actinomycetes</taxon>
        <taxon>Kitasatosporales</taxon>
        <taxon>Streptomycetaceae</taxon>
        <taxon>Streptomyces</taxon>
    </lineage>
</organism>
<name>A0ABU0NFQ6_STRRH</name>
<evidence type="ECO:0000313" key="3">
    <source>
        <dbReference type="Proteomes" id="UP001230654"/>
    </source>
</evidence>
<dbReference type="EMBL" id="JAUSWV010000001">
    <property type="protein sequence ID" value="MDQ0577875.1"/>
    <property type="molecule type" value="Genomic_DNA"/>
</dbReference>
<reference evidence="2 3" key="1">
    <citation type="submission" date="2023-07" db="EMBL/GenBank/DDBJ databases">
        <title>Comparative genomics of wheat-associated soil bacteria to identify genetic determinants of phenazine resistance.</title>
        <authorList>
            <person name="Mouncey N."/>
        </authorList>
    </citation>
    <scope>NUCLEOTIDE SEQUENCE [LARGE SCALE GENOMIC DNA]</scope>
    <source>
        <strain evidence="2 3">B2I6</strain>
    </source>
</reference>
<feature type="transmembrane region" description="Helical" evidence="1">
    <location>
        <begin position="108"/>
        <end position="129"/>
    </location>
</feature>
<evidence type="ECO:0008006" key="4">
    <source>
        <dbReference type="Google" id="ProtNLM"/>
    </source>
</evidence>
<dbReference type="Proteomes" id="UP001230654">
    <property type="component" value="Unassembled WGS sequence"/>
</dbReference>
<sequence>MRRNAISFHHHERMKPPGVDQEPRTLDDVQAKIGKRLDDVAKILAGALVTVAGVMTSLGLTSDVVFVALNNESWPIFVAALSAVLAIVCSIVALLIHPTRRGNVWETVVLGLGVIFYMVALSVAVVGAAQAASGNGRPTLINIKLEGPDSDRRLSFDVHADGVDRWASVNVYVTVVDANMTDLPGIPDLYSVSLRPNNKGDIDHQISMSLAAPRNAWGIEIIAVTVGGNGDCESRSPHGPSCAVVQLS</sequence>
<feature type="transmembrane region" description="Helical" evidence="1">
    <location>
        <begin position="74"/>
        <end position="96"/>
    </location>
</feature>
<keyword evidence="1" id="KW-0812">Transmembrane</keyword>
<comment type="caution">
    <text evidence="2">The sequence shown here is derived from an EMBL/GenBank/DDBJ whole genome shotgun (WGS) entry which is preliminary data.</text>
</comment>
<evidence type="ECO:0000256" key="1">
    <source>
        <dbReference type="SAM" id="Phobius"/>
    </source>
</evidence>
<accession>A0ABU0NFQ6</accession>
<keyword evidence="1" id="KW-0472">Membrane</keyword>
<feature type="transmembrane region" description="Helical" evidence="1">
    <location>
        <begin position="43"/>
        <end position="68"/>
    </location>
</feature>
<protein>
    <recommendedName>
        <fullName evidence="4">Integral membrane protein</fullName>
    </recommendedName>
</protein>
<keyword evidence="3" id="KW-1185">Reference proteome</keyword>
<gene>
    <name evidence="2" type="ORF">QF030_000053</name>
</gene>
<evidence type="ECO:0000313" key="2">
    <source>
        <dbReference type="EMBL" id="MDQ0577875.1"/>
    </source>
</evidence>